<reference evidence="1 2" key="1">
    <citation type="submission" date="2024-01" db="EMBL/GenBank/DDBJ databases">
        <authorList>
            <consortium name="Genoscope - CEA"/>
            <person name="William W."/>
        </authorList>
    </citation>
    <scope>NUCLEOTIDE SEQUENCE [LARGE SCALE GENOMIC DNA]</scope>
    <source>
        <strain evidence="1 2">29B2s-10</strain>
    </source>
</reference>
<evidence type="ECO:0000313" key="1">
    <source>
        <dbReference type="EMBL" id="CAK7916135.1"/>
    </source>
</evidence>
<accession>A0ABP0EKB9</accession>
<dbReference type="Proteomes" id="UP001497600">
    <property type="component" value="Chromosome G"/>
</dbReference>
<keyword evidence="2" id="KW-1185">Reference proteome</keyword>
<evidence type="ECO:0008006" key="3">
    <source>
        <dbReference type="Google" id="ProtNLM"/>
    </source>
</evidence>
<sequence>MANKRERAVILDAIEDEYRHDLALHLYSTFLLHQINPFFPRRNWASWPVPFEQVPDPGTEKKYVLPENIQKGATIMPSFGVLGGGSIKRQLSIEPEEDDTLFNEQYVPITSIIISETLTDPLEDLRIELKALLERKIQDKLRARGKTSATEIQEHLLDSMVNKMMTKITGTLDTTLGSRLEASRAPNSTRLLNWQDIIAARIYSEEEQNCRIDTNHLKQVYTKCEKLFRHHNYKYEYEDNEDLSDEECIQPEFEVNSYLDHVESISVNQINYSNFKERVLNNKEEESRLAASRRGVIMNKLNVYDRLHDVSWEDNLNITGTKSRSRLSLNKNEQRALLKSNMGINEDTYII</sequence>
<organism evidence="1 2">
    <name type="scientific">[Candida] anglica</name>
    <dbReference type="NCBI Taxonomy" id="148631"/>
    <lineage>
        <taxon>Eukaryota</taxon>
        <taxon>Fungi</taxon>
        <taxon>Dikarya</taxon>
        <taxon>Ascomycota</taxon>
        <taxon>Saccharomycotina</taxon>
        <taxon>Pichiomycetes</taxon>
        <taxon>Debaryomycetaceae</taxon>
        <taxon>Kurtzmaniella</taxon>
    </lineage>
</organism>
<name>A0ABP0EKB9_9ASCO</name>
<gene>
    <name evidence="1" type="ORF">CAAN4_G02476</name>
</gene>
<proteinExistence type="predicted"/>
<dbReference type="EMBL" id="OZ004259">
    <property type="protein sequence ID" value="CAK7916135.1"/>
    <property type="molecule type" value="Genomic_DNA"/>
</dbReference>
<protein>
    <recommendedName>
        <fullName evidence="3">Rrn9 domain-containing protein</fullName>
    </recommendedName>
</protein>
<evidence type="ECO:0000313" key="2">
    <source>
        <dbReference type="Proteomes" id="UP001497600"/>
    </source>
</evidence>